<accession>A0A134BEW8</accession>
<proteinExistence type="predicted"/>
<dbReference type="AlphaFoldDB" id="A0A134BEW8"/>
<name>A0A134BEW8_9PORP</name>
<keyword evidence="2" id="KW-1185">Reference proteome</keyword>
<sequence length="56" mass="6239">MTSTTSRRDQYCLPGVTSTGPIADQYWSHLSPAVHSEEIAPKKAPLIRSNSPYYND</sequence>
<protein>
    <submittedName>
        <fullName evidence="1">Uncharacterized protein</fullName>
    </submittedName>
</protein>
<evidence type="ECO:0000313" key="2">
    <source>
        <dbReference type="Proteomes" id="UP000070224"/>
    </source>
</evidence>
<evidence type="ECO:0000313" key="1">
    <source>
        <dbReference type="EMBL" id="KXB78502.1"/>
    </source>
</evidence>
<dbReference type="EMBL" id="LSDK01000013">
    <property type="protein sequence ID" value="KXB78502.1"/>
    <property type="molecule type" value="Genomic_DNA"/>
</dbReference>
<dbReference type="PATRIC" id="fig|322095.3.peg.151"/>
<reference evidence="2" key="1">
    <citation type="submission" date="2016-01" db="EMBL/GenBank/DDBJ databases">
        <authorList>
            <person name="Mitreva M."/>
            <person name="Pepin K.H."/>
            <person name="Mihindukulasuriya K.A."/>
            <person name="Fulton R."/>
            <person name="Fronick C."/>
            <person name="O'Laughlin M."/>
            <person name="Miner T."/>
            <person name="Herter B."/>
            <person name="Rosa B.A."/>
            <person name="Cordes M."/>
            <person name="Tomlinson C."/>
            <person name="Wollam A."/>
            <person name="Palsikar V.B."/>
            <person name="Mardis E.R."/>
            <person name="Wilson R.K."/>
        </authorList>
    </citation>
    <scope>NUCLEOTIDE SEQUENCE [LARGE SCALE GENOMIC DNA]</scope>
    <source>
        <strain evidence="2">KA00683</strain>
    </source>
</reference>
<gene>
    <name evidence="1" type="ORF">HMPREF3185_00150</name>
</gene>
<dbReference type="Proteomes" id="UP000070224">
    <property type="component" value="Unassembled WGS sequence"/>
</dbReference>
<organism evidence="1 2">
    <name type="scientific">Porphyromonas somerae</name>
    <dbReference type="NCBI Taxonomy" id="322095"/>
    <lineage>
        <taxon>Bacteria</taxon>
        <taxon>Pseudomonadati</taxon>
        <taxon>Bacteroidota</taxon>
        <taxon>Bacteroidia</taxon>
        <taxon>Bacteroidales</taxon>
        <taxon>Porphyromonadaceae</taxon>
        <taxon>Porphyromonas</taxon>
    </lineage>
</organism>
<comment type="caution">
    <text evidence="1">The sequence shown here is derived from an EMBL/GenBank/DDBJ whole genome shotgun (WGS) entry which is preliminary data.</text>
</comment>